<proteinExistence type="predicted"/>
<sequence length="56" mass="6195">MSETSFAKVTEAIIHLENLTSLFIDVGKMDFSAPSPAQLKKLDRVLLSSLKLGFKQ</sequence>
<evidence type="ECO:0000313" key="1">
    <source>
        <dbReference type="EMBL" id="QII44739.1"/>
    </source>
</evidence>
<dbReference type="AlphaFoldDB" id="A0A6G7J299"/>
<accession>A0A6G7J299</accession>
<protein>
    <submittedName>
        <fullName evidence="1">Uncharacterized protein</fullName>
    </submittedName>
</protein>
<keyword evidence="2" id="KW-1185">Reference proteome</keyword>
<name>A0A6G7J299_9FLAO</name>
<gene>
    <name evidence="1" type="ORF">GVT53_08610</name>
</gene>
<dbReference type="EMBL" id="CP049616">
    <property type="protein sequence ID" value="QII44739.1"/>
    <property type="molecule type" value="Genomic_DNA"/>
</dbReference>
<organism evidence="1 2">
    <name type="scientific">Flagellimonas oceani</name>
    <dbReference type="NCBI Taxonomy" id="2698672"/>
    <lineage>
        <taxon>Bacteria</taxon>
        <taxon>Pseudomonadati</taxon>
        <taxon>Bacteroidota</taxon>
        <taxon>Flavobacteriia</taxon>
        <taxon>Flavobacteriales</taxon>
        <taxon>Flavobacteriaceae</taxon>
        <taxon>Flagellimonas</taxon>
    </lineage>
</organism>
<evidence type="ECO:0000313" key="2">
    <source>
        <dbReference type="Proteomes" id="UP000502928"/>
    </source>
</evidence>
<dbReference type="RefSeq" id="WP_166248272.1">
    <property type="nucleotide sequence ID" value="NZ_CP049616.1"/>
</dbReference>
<dbReference type="Proteomes" id="UP000502928">
    <property type="component" value="Chromosome"/>
</dbReference>
<reference evidence="1 2" key="1">
    <citation type="submission" date="2020-02" db="EMBL/GenBank/DDBJ databases">
        <title>Complete genome of Muricauda sp. 501str8.</title>
        <authorList>
            <person name="Dong B."/>
            <person name="Zhu S."/>
            <person name="Yang J."/>
            <person name="Chen J."/>
        </authorList>
    </citation>
    <scope>NUCLEOTIDE SEQUENCE [LARGE SCALE GENOMIC DNA]</scope>
    <source>
        <strain evidence="1 2">501str8</strain>
    </source>
</reference>
<dbReference type="KEGG" id="mut:GVT53_08610"/>